<evidence type="ECO:0000313" key="9">
    <source>
        <dbReference type="EMBL" id="ABK53047.1"/>
    </source>
</evidence>
<keyword evidence="5" id="KW-0804">Transcription</keyword>
<dbReference type="InterPro" id="IPR000160">
    <property type="entry name" value="GGDEF_dom"/>
</dbReference>
<dbReference type="SMART" id="SM00448">
    <property type="entry name" value="REC"/>
    <property type="match status" value="1"/>
</dbReference>
<dbReference type="STRING" id="351607.Acel_1275"/>
<dbReference type="InParanoid" id="A0LUD7"/>
<keyword evidence="10" id="KW-1185">Reference proteome</keyword>
<dbReference type="InterPro" id="IPR001789">
    <property type="entry name" value="Sig_transdc_resp-reg_receiver"/>
</dbReference>
<dbReference type="AlphaFoldDB" id="A0LUD7"/>
<dbReference type="HOGENOM" id="CLU_000445_11_7_11"/>
<reference evidence="9 10" key="1">
    <citation type="journal article" date="2009" name="Genome Res.">
        <title>Complete genome of the cellulolytic thermophile Acidothermus cellulolyticus 11B provides insights into its ecophysiological and evolutionary adaptations.</title>
        <authorList>
            <person name="Barabote R.D."/>
            <person name="Xie G."/>
            <person name="Leu D.H."/>
            <person name="Normand P."/>
            <person name="Necsulea A."/>
            <person name="Daubin V."/>
            <person name="Medigue C."/>
            <person name="Adney W.S."/>
            <person name="Xu X.C."/>
            <person name="Lapidus A."/>
            <person name="Parales R.E."/>
            <person name="Detter C."/>
            <person name="Pujic P."/>
            <person name="Bruce D."/>
            <person name="Lavire C."/>
            <person name="Challacombe J.F."/>
            <person name="Brettin T.S."/>
            <person name="Berry A.M."/>
        </authorList>
    </citation>
    <scope>NUCLEOTIDE SEQUENCE [LARGE SCALE GENOMIC DNA]</scope>
    <source>
        <strain evidence="10">ATCC 43068 / DSM 8971 / 11B</strain>
    </source>
</reference>
<dbReference type="PROSITE" id="PS50110">
    <property type="entry name" value="RESPONSE_REGULATORY"/>
    <property type="match status" value="1"/>
</dbReference>
<dbReference type="PANTHER" id="PTHR48111">
    <property type="entry name" value="REGULATOR OF RPOS"/>
    <property type="match status" value="1"/>
</dbReference>
<evidence type="ECO:0000256" key="6">
    <source>
        <dbReference type="PROSITE-ProRule" id="PRU00169"/>
    </source>
</evidence>
<keyword evidence="4" id="KW-0238">DNA-binding</keyword>
<evidence type="ECO:0000259" key="8">
    <source>
        <dbReference type="PROSITE" id="PS50887"/>
    </source>
</evidence>
<dbReference type="GO" id="GO:0005829">
    <property type="term" value="C:cytosol"/>
    <property type="evidence" value="ECO:0007669"/>
    <property type="project" value="TreeGrafter"/>
</dbReference>
<dbReference type="NCBIfam" id="TIGR00254">
    <property type="entry name" value="GGDEF"/>
    <property type="match status" value="1"/>
</dbReference>
<dbReference type="EMBL" id="CP000481">
    <property type="protein sequence ID" value="ABK53047.1"/>
    <property type="molecule type" value="Genomic_DNA"/>
</dbReference>
<dbReference type="eggNOG" id="COG3706">
    <property type="taxonomic scope" value="Bacteria"/>
</dbReference>
<dbReference type="InterPro" id="IPR011006">
    <property type="entry name" value="CheY-like_superfamily"/>
</dbReference>
<dbReference type="Gene3D" id="3.30.70.270">
    <property type="match status" value="1"/>
</dbReference>
<dbReference type="CDD" id="cd01949">
    <property type="entry name" value="GGDEF"/>
    <property type="match status" value="1"/>
</dbReference>
<comment type="caution">
    <text evidence="6">Lacks conserved residue(s) required for the propagation of feature annotation.</text>
</comment>
<evidence type="ECO:0000256" key="1">
    <source>
        <dbReference type="ARBA" id="ARBA00022553"/>
    </source>
</evidence>
<feature type="domain" description="Response regulatory" evidence="7">
    <location>
        <begin position="1"/>
        <end position="116"/>
    </location>
</feature>
<dbReference type="Gene3D" id="3.40.50.2300">
    <property type="match status" value="1"/>
</dbReference>
<dbReference type="PANTHER" id="PTHR48111:SF1">
    <property type="entry name" value="TWO-COMPONENT RESPONSE REGULATOR ORR33"/>
    <property type="match status" value="1"/>
</dbReference>
<dbReference type="GO" id="GO:0006355">
    <property type="term" value="P:regulation of DNA-templated transcription"/>
    <property type="evidence" value="ECO:0007669"/>
    <property type="project" value="TreeGrafter"/>
</dbReference>
<keyword evidence="2" id="KW-0902">Two-component regulatory system</keyword>
<feature type="domain" description="GGDEF" evidence="8">
    <location>
        <begin position="149"/>
        <end position="302"/>
    </location>
</feature>
<dbReference type="SUPFAM" id="SSF52172">
    <property type="entry name" value="CheY-like"/>
    <property type="match status" value="1"/>
</dbReference>
<evidence type="ECO:0000256" key="5">
    <source>
        <dbReference type="ARBA" id="ARBA00023163"/>
    </source>
</evidence>
<dbReference type="PROSITE" id="PS50887">
    <property type="entry name" value="GGDEF"/>
    <property type="match status" value="1"/>
</dbReference>
<protein>
    <submittedName>
        <fullName evidence="9">Response regulator receiver modulated diguanylate cyclase</fullName>
    </submittedName>
</protein>
<keyword evidence="1" id="KW-0597">Phosphoprotein</keyword>
<dbReference type="Pfam" id="PF00990">
    <property type="entry name" value="GGDEF"/>
    <property type="match status" value="1"/>
</dbReference>
<evidence type="ECO:0000256" key="4">
    <source>
        <dbReference type="ARBA" id="ARBA00023125"/>
    </source>
</evidence>
<evidence type="ECO:0000256" key="2">
    <source>
        <dbReference type="ARBA" id="ARBA00023012"/>
    </source>
</evidence>
<dbReference type="InterPro" id="IPR039420">
    <property type="entry name" value="WalR-like"/>
</dbReference>
<dbReference type="SUPFAM" id="SSF55073">
    <property type="entry name" value="Nucleotide cyclase"/>
    <property type="match status" value="1"/>
</dbReference>
<dbReference type="SMART" id="SM00267">
    <property type="entry name" value="GGDEF"/>
    <property type="match status" value="1"/>
</dbReference>
<dbReference type="GO" id="GO:0000156">
    <property type="term" value="F:phosphorelay response regulator activity"/>
    <property type="evidence" value="ECO:0007669"/>
    <property type="project" value="TreeGrafter"/>
</dbReference>
<dbReference type="InterPro" id="IPR043128">
    <property type="entry name" value="Rev_trsase/Diguanyl_cyclase"/>
</dbReference>
<accession>A0LUD7</accession>
<dbReference type="KEGG" id="ace:Acel_1275"/>
<dbReference type="Pfam" id="PF00072">
    <property type="entry name" value="Response_reg"/>
    <property type="match status" value="1"/>
</dbReference>
<evidence type="ECO:0000313" key="10">
    <source>
        <dbReference type="Proteomes" id="UP000008221"/>
    </source>
</evidence>
<dbReference type="GO" id="GO:0000976">
    <property type="term" value="F:transcription cis-regulatory region binding"/>
    <property type="evidence" value="ECO:0007669"/>
    <property type="project" value="TreeGrafter"/>
</dbReference>
<gene>
    <name evidence="9" type="ordered locus">Acel_1275</name>
</gene>
<evidence type="ECO:0000256" key="3">
    <source>
        <dbReference type="ARBA" id="ARBA00023015"/>
    </source>
</evidence>
<dbReference type="InterPro" id="IPR029787">
    <property type="entry name" value="Nucleotide_cyclase"/>
</dbReference>
<dbReference type="Gene3D" id="6.10.250.690">
    <property type="match status" value="1"/>
</dbReference>
<sequence length="304" mass="33519">MLVVDDDPAMRQFLETNLRLDGYDVLTAADGPMAVAIVATQLPDLVLLEVGLPGIDGIELTRRWREDSRTATLPVIMVTARSSTADRVLGLQAGADDYVTKPFDVAELLARVRSTMRRNAEARAMSPLTNLPGNLRIEDEIARRVASGRPFAVAYLDLDNFKAFNDAHGFLRGDQVILLLAMALRRAVVGAKPPAFIGHVGGDDFVLICQPHQVEELCRHAVEYFDEHVEALHDPKDVERGYLEVVDRKGVVRRFPLVSVSVGVATSERRTFRDYREVVAVATEMKSVAKAEPGSAIAVDRRGY</sequence>
<dbReference type="Proteomes" id="UP000008221">
    <property type="component" value="Chromosome"/>
</dbReference>
<name>A0LUD7_ACIC1</name>
<keyword evidence="3" id="KW-0805">Transcription regulation</keyword>
<evidence type="ECO:0000259" key="7">
    <source>
        <dbReference type="PROSITE" id="PS50110"/>
    </source>
</evidence>
<organism evidence="9 10">
    <name type="scientific">Acidothermus cellulolyticus (strain ATCC 43068 / DSM 8971 / 11B)</name>
    <dbReference type="NCBI Taxonomy" id="351607"/>
    <lineage>
        <taxon>Bacteria</taxon>
        <taxon>Bacillati</taxon>
        <taxon>Actinomycetota</taxon>
        <taxon>Actinomycetes</taxon>
        <taxon>Acidothermales</taxon>
        <taxon>Acidothermaceae</taxon>
        <taxon>Acidothermus</taxon>
    </lineage>
</organism>
<dbReference type="GO" id="GO:0032993">
    <property type="term" value="C:protein-DNA complex"/>
    <property type="evidence" value="ECO:0007669"/>
    <property type="project" value="TreeGrafter"/>
</dbReference>
<proteinExistence type="predicted"/>